<name>A0A212R1M8_9CHLR</name>
<keyword evidence="2" id="KW-0808">Transferase</keyword>
<evidence type="ECO:0000259" key="1">
    <source>
        <dbReference type="Pfam" id="PF13847"/>
    </source>
</evidence>
<evidence type="ECO:0000313" key="2">
    <source>
        <dbReference type="EMBL" id="SNB65905.1"/>
    </source>
</evidence>
<dbReference type="GO" id="GO:0032259">
    <property type="term" value="P:methylation"/>
    <property type="evidence" value="ECO:0007669"/>
    <property type="project" value="UniProtKB-KW"/>
</dbReference>
<keyword evidence="2" id="KW-0830">Ubiquinone</keyword>
<dbReference type="EMBL" id="FYEK01000028">
    <property type="protein sequence ID" value="SNB65905.1"/>
    <property type="molecule type" value="Genomic_DNA"/>
</dbReference>
<feature type="domain" description="Methyltransferase" evidence="1">
    <location>
        <begin position="40"/>
        <end position="151"/>
    </location>
</feature>
<gene>
    <name evidence="2" type="ORF">SAMN02746019_00000210</name>
</gene>
<protein>
    <submittedName>
        <fullName evidence="2">Methylase involved in ubiquinone/menaquinone biosynthesis</fullName>
    </submittedName>
</protein>
<dbReference type="RefSeq" id="WP_088571283.1">
    <property type="nucleotide sequence ID" value="NZ_FYEK01000028.1"/>
</dbReference>
<dbReference type="OrthoDB" id="163232at2"/>
<dbReference type="SUPFAM" id="SSF53335">
    <property type="entry name" value="S-adenosyl-L-methionine-dependent methyltransferases"/>
    <property type="match status" value="1"/>
</dbReference>
<reference evidence="3" key="1">
    <citation type="submission" date="2017-06" db="EMBL/GenBank/DDBJ databases">
        <authorList>
            <person name="Varghese N."/>
            <person name="Submissions S."/>
        </authorList>
    </citation>
    <scope>NUCLEOTIDE SEQUENCE [LARGE SCALE GENOMIC DNA]</scope>
    <source>
        <strain evidence="3">JAD2</strain>
    </source>
</reference>
<sequence length="282" mass="30410">MQTNDYALGHTQEELERLVQQGRFFGEMTEHMLLKAGLAPGMRVLDVGCGAGDVSFLAAKLVGPQGAVIGVDKAPEAIGYAQGRAQAAGLQNVRFIAADLAHFQLDGEPVDALIGRLVLMYFPDPAAVLRRLLTFVKPGGIVAFQELDTPVTPPPAVMCDPFCDTYVAAATRITQTLTRLGVDTRCGAKLRRIFEQAGLPGAQTIAMLRYENGPDSAIYAWIEQLTRTLLPLMQQVGVATADEVQVDTLVERMRQEAVEKGCTLVTPPMVAAWARKTQGSEA</sequence>
<dbReference type="InterPro" id="IPR029063">
    <property type="entry name" value="SAM-dependent_MTases_sf"/>
</dbReference>
<dbReference type="GO" id="GO:0008168">
    <property type="term" value="F:methyltransferase activity"/>
    <property type="evidence" value="ECO:0007669"/>
    <property type="project" value="UniProtKB-KW"/>
</dbReference>
<keyword evidence="3" id="KW-1185">Reference proteome</keyword>
<dbReference type="InterPro" id="IPR025714">
    <property type="entry name" value="Methyltranfer_dom"/>
</dbReference>
<keyword evidence="2" id="KW-0489">Methyltransferase</keyword>
<proteinExistence type="predicted"/>
<accession>A0A212R1M8</accession>
<dbReference type="PANTHER" id="PTHR43861">
    <property type="entry name" value="TRANS-ACONITATE 2-METHYLTRANSFERASE-RELATED"/>
    <property type="match status" value="1"/>
</dbReference>
<dbReference type="AlphaFoldDB" id="A0A212R1M8"/>
<dbReference type="InParanoid" id="A0A212R1M8"/>
<dbReference type="Proteomes" id="UP000197025">
    <property type="component" value="Unassembled WGS sequence"/>
</dbReference>
<organism evidence="2 3">
    <name type="scientific">Thermoflexus hugenholtzii JAD2</name>
    <dbReference type="NCBI Taxonomy" id="877466"/>
    <lineage>
        <taxon>Bacteria</taxon>
        <taxon>Bacillati</taxon>
        <taxon>Chloroflexota</taxon>
        <taxon>Thermoflexia</taxon>
        <taxon>Thermoflexales</taxon>
        <taxon>Thermoflexaceae</taxon>
        <taxon>Thermoflexus</taxon>
    </lineage>
</organism>
<evidence type="ECO:0000313" key="3">
    <source>
        <dbReference type="Proteomes" id="UP000197025"/>
    </source>
</evidence>
<dbReference type="Pfam" id="PF13847">
    <property type="entry name" value="Methyltransf_31"/>
    <property type="match status" value="1"/>
</dbReference>
<dbReference type="Gene3D" id="3.40.50.150">
    <property type="entry name" value="Vaccinia Virus protein VP39"/>
    <property type="match status" value="1"/>
</dbReference>
<dbReference type="CDD" id="cd02440">
    <property type="entry name" value="AdoMet_MTases"/>
    <property type="match status" value="1"/>
</dbReference>